<comment type="caution">
    <text evidence="2">The sequence shown here is derived from an EMBL/GenBank/DDBJ whole genome shotgun (WGS) entry which is preliminary data.</text>
</comment>
<feature type="compositionally biased region" description="Basic and acidic residues" evidence="1">
    <location>
        <begin position="37"/>
        <end position="47"/>
    </location>
</feature>
<feature type="region of interest" description="Disordered" evidence="1">
    <location>
        <begin position="37"/>
        <end position="66"/>
    </location>
</feature>
<organism evidence="2 3">
    <name type="scientific">Erwinia aeris</name>
    <dbReference type="NCBI Taxonomy" id="3239803"/>
    <lineage>
        <taxon>Bacteria</taxon>
        <taxon>Pseudomonadati</taxon>
        <taxon>Pseudomonadota</taxon>
        <taxon>Gammaproteobacteria</taxon>
        <taxon>Enterobacterales</taxon>
        <taxon>Erwiniaceae</taxon>
        <taxon>Erwinia</taxon>
    </lineage>
</organism>
<proteinExistence type="predicted"/>
<keyword evidence="3" id="KW-1185">Reference proteome</keyword>
<protein>
    <submittedName>
        <fullName evidence="2">Type III secretion protein</fullName>
    </submittedName>
</protein>
<name>A0ABV4E513_9GAMM</name>
<evidence type="ECO:0000313" key="3">
    <source>
        <dbReference type="Proteomes" id="UP001565243"/>
    </source>
</evidence>
<dbReference type="EMBL" id="JBGFFX010000002">
    <property type="protein sequence ID" value="MEY8769980.1"/>
    <property type="molecule type" value="Genomic_DNA"/>
</dbReference>
<reference evidence="2 3" key="1">
    <citation type="submission" date="2024-07" db="EMBL/GenBank/DDBJ databases">
        <authorList>
            <person name="Hebao G."/>
        </authorList>
    </citation>
    <scope>NUCLEOTIDE SEQUENCE [LARGE SCALE GENOMIC DNA]</scope>
    <source>
        <strain evidence="2 3">ACCC 02193</strain>
    </source>
</reference>
<sequence>MRRHVNPEPEPVADVAAVELRRTLDLLLPIRRQRLNRSERQQREQEQTLRQLETQTDRAGEQLNERRQGYQQLRAGFTAQNCGVRQASYLLERALEQEQQALKKVHSGQLKLHELTQAQHDQQQRVEAARQETRQRQRDVEKLEFLLQQEVSE</sequence>
<dbReference type="RefSeq" id="WP_369895005.1">
    <property type="nucleotide sequence ID" value="NZ_JBGFFX010000002.1"/>
</dbReference>
<dbReference type="Proteomes" id="UP001565243">
    <property type="component" value="Unassembled WGS sequence"/>
</dbReference>
<evidence type="ECO:0000256" key="1">
    <source>
        <dbReference type="SAM" id="MobiDB-lite"/>
    </source>
</evidence>
<gene>
    <name evidence="2" type="ORF">AB6T85_05985</name>
</gene>
<accession>A0ABV4E513</accession>
<evidence type="ECO:0000313" key="2">
    <source>
        <dbReference type="EMBL" id="MEY8769980.1"/>
    </source>
</evidence>
<feature type="compositionally biased region" description="Basic and acidic residues" evidence="1">
    <location>
        <begin position="55"/>
        <end position="66"/>
    </location>
</feature>